<dbReference type="Proteomes" id="UP000267821">
    <property type="component" value="Unassembled WGS sequence"/>
</dbReference>
<evidence type="ECO:0000313" key="3">
    <source>
        <dbReference type="Proteomes" id="UP000267821"/>
    </source>
</evidence>
<accession>A0A3N4LV40</accession>
<evidence type="ECO:0000256" key="1">
    <source>
        <dbReference type="SAM" id="MobiDB-lite"/>
    </source>
</evidence>
<feature type="region of interest" description="Disordered" evidence="1">
    <location>
        <begin position="276"/>
        <end position="298"/>
    </location>
</feature>
<gene>
    <name evidence="2" type="ORF">L211DRAFT_836274</name>
</gene>
<protein>
    <recommendedName>
        <fullName evidence="4">DUF4219 domain-containing protein</fullName>
    </recommendedName>
</protein>
<keyword evidence="3" id="KW-1185">Reference proteome</keyword>
<feature type="region of interest" description="Disordered" evidence="1">
    <location>
        <begin position="223"/>
        <end position="253"/>
    </location>
</feature>
<dbReference type="AlphaFoldDB" id="A0A3N4LV40"/>
<dbReference type="InParanoid" id="A0A3N4LV40"/>
<evidence type="ECO:0008006" key="4">
    <source>
        <dbReference type="Google" id="ProtNLM"/>
    </source>
</evidence>
<name>A0A3N4LV40_9PEZI</name>
<evidence type="ECO:0000313" key="2">
    <source>
        <dbReference type="EMBL" id="RPB25558.1"/>
    </source>
</evidence>
<dbReference type="Pfam" id="PF14223">
    <property type="entry name" value="Retrotran_gag_2"/>
    <property type="match status" value="1"/>
</dbReference>
<reference evidence="2 3" key="1">
    <citation type="journal article" date="2018" name="Nat. Ecol. Evol.">
        <title>Pezizomycetes genomes reveal the molecular basis of ectomycorrhizal truffle lifestyle.</title>
        <authorList>
            <person name="Murat C."/>
            <person name="Payen T."/>
            <person name="Noel B."/>
            <person name="Kuo A."/>
            <person name="Morin E."/>
            <person name="Chen J."/>
            <person name="Kohler A."/>
            <person name="Krizsan K."/>
            <person name="Balestrini R."/>
            <person name="Da Silva C."/>
            <person name="Montanini B."/>
            <person name="Hainaut M."/>
            <person name="Levati E."/>
            <person name="Barry K.W."/>
            <person name="Belfiori B."/>
            <person name="Cichocki N."/>
            <person name="Clum A."/>
            <person name="Dockter R.B."/>
            <person name="Fauchery L."/>
            <person name="Guy J."/>
            <person name="Iotti M."/>
            <person name="Le Tacon F."/>
            <person name="Lindquist E.A."/>
            <person name="Lipzen A."/>
            <person name="Malagnac F."/>
            <person name="Mello A."/>
            <person name="Molinier V."/>
            <person name="Miyauchi S."/>
            <person name="Poulain J."/>
            <person name="Riccioni C."/>
            <person name="Rubini A."/>
            <person name="Sitrit Y."/>
            <person name="Splivallo R."/>
            <person name="Traeger S."/>
            <person name="Wang M."/>
            <person name="Zifcakova L."/>
            <person name="Wipf D."/>
            <person name="Zambonelli A."/>
            <person name="Paolocci F."/>
            <person name="Nowrousian M."/>
            <person name="Ottonello S."/>
            <person name="Baldrian P."/>
            <person name="Spatafora J.W."/>
            <person name="Henrissat B."/>
            <person name="Nagy L.G."/>
            <person name="Aury J.M."/>
            <person name="Wincker P."/>
            <person name="Grigoriev I.V."/>
            <person name="Bonfante P."/>
            <person name="Martin F.M."/>
        </authorList>
    </citation>
    <scope>NUCLEOTIDE SEQUENCE [LARGE SCALE GENOMIC DNA]</scope>
    <source>
        <strain evidence="2 3">ATCC MYA-4762</strain>
    </source>
</reference>
<organism evidence="2 3">
    <name type="scientific">Terfezia boudieri ATCC MYA-4762</name>
    <dbReference type="NCBI Taxonomy" id="1051890"/>
    <lineage>
        <taxon>Eukaryota</taxon>
        <taxon>Fungi</taxon>
        <taxon>Dikarya</taxon>
        <taxon>Ascomycota</taxon>
        <taxon>Pezizomycotina</taxon>
        <taxon>Pezizomycetes</taxon>
        <taxon>Pezizales</taxon>
        <taxon>Pezizaceae</taxon>
        <taxon>Terfezia</taxon>
    </lineage>
</organism>
<proteinExistence type="predicted"/>
<sequence>MSKERSIPKIEPKLSGQSNYAQWILSIEQTLSSYDYDDGSIWDIVTGNKENPDPGAKGKSANALAIQWKKDNNFAILTMKRNCKAEAVAAIGLAMTAKEAYDDLKSKYEGKTVTVTALSALMINVIKLAYDDTSTTIDDHISEFDKRWGYMRSTLAAGFSDDLKEFGKILGDLSKNEQAKGAFLLATLPSYYNTLVENIQLKTGLSYGDITINLKTYVPYRQKSRRGKAEGSTPENPVVLKPEAGQAKDKGDNGKRCHYCINKGWKGLNHTESECFTKRREKKKAKKEEAEECEDESGGEGITLKAIRLGRTRTNRLGHLKWDK</sequence>
<dbReference type="EMBL" id="ML121537">
    <property type="protein sequence ID" value="RPB25558.1"/>
    <property type="molecule type" value="Genomic_DNA"/>
</dbReference>